<dbReference type="Gene3D" id="3.80.10.10">
    <property type="entry name" value="Ribonuclease Inhibitor"/>
    <property type="match status" value="1"/>
</dbReference>
<reference evidence="13" key="2">
    <citation type="submission" date="2016-06" db="EMBL/GenBank/DDBJ databases">
        <title>The genome of a short-lived fish provides insights into sex chromosome evolution and the genetic control of aging.</title>
        <authorList>
            <person name="Reichwald K."/>
            <person name="Felder M."/>
            <person name="Petzold A."/>
            <person name="Koch P."/>
            <person name="Groth M."/>
            <person name="Platzer M."/>
        </authorList>
    </citation>
    <scope>NUCLEOTIDE SEQUENCE</scope>
    <source>
        <tissue evidence="13">Brain</tissue>
    </source>
</reference>
<feature type="compositionally biased region" description="Acidic residues" evidence="12">
    <location>
        <begin position="149"/>
        <end position="183"/>
    </location>
</feature>
<dbReference type="PANTHER" id="PTHR11375:SF5">
    <property type="entry name" value="ACIDIC LEUCINE-RICH NUCLEAR PHOSPHOPROTEIN 32 FAMILY MEMBER E"/>
    <property type="match status" value="1"/>
</dbReference>
<dbReference type="EMBL" id="HADW01010091">
    <property type="protein sequence ID" value="SBP11491.1"/>
    <property type="molecule type" value="Transcribed_RNA"/>
</dbReference>
<evidence type="ECO:0000256" key="10">
    <source>
        <dbReference type="ARBA" id="ARBA00045721"/>
    </source>
</evidence>
<protein>
    <recommendedName>
        <fullName evidence="11">Acidic leucine-rich nuclear phosphoprotein 32 family member</fullName>
    </recommendedName>
</protein>
<dbReference type="PROSITE" id="PS51450">
    <property type="entry name" value="LRR"/>
    <property type="match status" value="1"/>
</dbReference>
<dbReference type="InterPro" id="IPR045081">
    <property type="entry name" value="AN32"/>
</dbReference>
<evidence type="ECO:0000256" key="11">
    <source>
        <dbReference type="RuleBase" id="RU369103"/>
    </source>
</evidence>
<keyword evidence="4 11" id="KW-0433">Leucine-rich repeat</keyword>
<dbReference type="GO" id="GO:0042981">
    <property type="term" value="P:regulation of apoptotic process"/>
    <property type="evidence" value="ECO:0007669"/>
    <property type="project" value="TreeGrafter"/>
</dbReference>
<keyword evidence="8 11" id="KW-0539">Nucleus</keyword>
<feature type="region of interest" description="Disordered" evidence="12">
    <location>
        <begin position="149"/>
        <end position="245"/>
    </location>
</feature>
<gene>
    <name evidence="13" type="primary">ANP32E</name>
</gene>
<dbReference type="GO" id="GO:0042393">
    <property type="term" value="F:histone binding"/>
    <property type="evidence" value="ECO:0007669"/>
    <property type="project" value="TreeGrafter"/>
</dbReference>
<dbReference type="SUPFAM" id="SSF52058">
    <property type="entry name" value="L domain-like"/>
    <property type="match status" value="1"/>
</dbReference>
<evidence type="ECO:0000256" key="5">
    <source>
        <dbReference type="ARBA" id="ARBA00022737"/>
    </source>
</evidence>
<dbReference type="AlphaFoldDB" id="A0A1A7X0G8"/>
<dbReference type="GO" id="GO:0019212">
    <property type="term" value="F:phosphatase inhibitor activity"/>
    <property type="evidence" value="ECO:0007669"/>
    <property type="project" value="TreeGrafter"/>
</dbReference>
<sequence>MEMKKRVSLELKNRSPAEVVELVVENCRSSDGEVEGLTDEYTKLESLCMMNVGISSLSKLPSLPKLHKLEVSDNSISGGLDVLVEKCPNLTYLNLSGNKIKELSSIKPLQNLKNLKSLDLVGCDVTSPEDFRDGAFELLPQITYLDGFDREDNEVPDSENDDDDEAGPPDDEDDDEEEEDGSEGEVGLSYLMKEGIQDEEDDGDYVEEEEEDEEEEEEEDEDGAAVQGEKRKRDAEDEGDDDDDE</sequence>
<evidence type="ECO:0000256" key="2">
    <source>
        <dbReference type="ARBA" id="ARBA00004496"/>
    </source>
</evidence>
<evidence type="ECO:0000256" key="12">
    <source>
        <dbReference type="SAM" id="MobiDB-lite"/>
    </source>
</evidence>
<keyword evidence="7" id="KW-0143">Chaperone</keyword>
<comment type="function">
    <text evidence="10">Histone chaperone that specifically mediates the genome-wide removal of histone H2A.Z/H2AZ1 from the nucleosome: removes H2A.Z/H2AZ1 from its normal sites of deposition, especially from enhancer and insulator regions. Not involved in deposition of H2A.Z/H2AZ1 in the nucleosome. May stabilize the evicted H2A.Z/H2AZ1-H2B dimer, thus shifting the equilibrium towards dissociation and the off-chromatin state. Inhibits activity of protein phosphatase 2A (PP2A). Does not inhibit protein phosphatase 1. May play a role in cerebellar development and synaptogenesis.</text>
</comment>
<evidence type="ECO:0000256" key="1">
    <source>
        <dbReference type="ARBA" id="ARBA00004123"/>
    </source>
</evidence>
<organism evidence="13">
    <name type="scientific">Iconisemion striatum</name>
    <dbReference type="NCBI Taxonomy" id="60296"/>
    <lineage>
        <taxon>Eukaryota</taxon>
        <taxon>Metazoa</taxon>
        <taxon>Chordata</taxon>
        <taxon>Craniata</taxon>
        <taxon>Vertebrata</taxon>
        <taxon>Euteleostomi</taxon>
        <taxon>Actinopterygii</taxon>
        <taxon>Neopterygii</taxon>
        <taxon>Teleostei</taxon>
        <taxon>Neoteleostei</taxon>
        <taxon>Acanthomorphata</taxon>
        <taxon>Ovalentaria</taxon>
        <taxon>Atherinomorphae</taxon>
        <taxon>Cyprinodontiformes</taxon>
        <taxon>Nothobranchiidae</taxon>
        <taxon>Iconisemion</taxon>
    </lineage>
</organism>
<dbReference type="InterPro" id="IPR032675">
    <property type="entry name" value="LRR_dom_sf"/>
</dbReference>
<keyword evidence="5" id="KW-0677">Repeat</keyword>
<dbReference type="GO" id="GO:0005634">
    <property type="term" value="C:nucleus"/>
    <property type="evidence" value="ECO:0007669"/>
    <property type="project" value="UniProtKB-SubCell"/>
</dbReference>
<keyword evidence="3" id="KW-0963">Cytoplasm</keyword>
<evidence type="ECO:0000256" key="3">
    <source>
        <dbReference type="ARBA" id="ARBA00022490"/>
    </source>
</evidence>
<feature type="compositionally biased region" description="Acidic residues" evidence="12">
    <location>
        <begin position="197"/>
        <end position="223"/>
    </location>
</feature>
<dbReference type="Pfam" id="PF14580">
    <property type="entry name" value="LRR_9"/>
    <property type="match status" value="1"/>
</dbReference>
<dbReference type="FunFam" id="3.80.10.10:FF:000003">
    <property type="entry name" value="Acidic leucine-rich nuclear phosphoprotein 32 family member A"/>
    <property type="match status" value="1"/>
</dbReference>
<evidence type="ECO:0000256" key="6">
    <source>
        <dbReference type="ARBA" id="ARBA00022853"/>
    </source>
</evidence>
<feature type="compositionally biased region" description="Acidic residues" evidence="12">
    <location>
        <begin position="236"/>
        <end position="245"/>
    </location>
</feature>
<dbReference type="InterPro" id="IPR001611">
    <property type="entry name" value="Leu-rich_rpt"/>
</dbReference>
<comment type="similarity">
    <text evidence="9 11">Belongs to the ANP32 family.</text>
</comment>
<evidence type="ECO:0000256" key="9">
    <source>
        <dbReference type="ARBA" id="ARBA00025777"/>
    </source>
</evidence>
<evidence type="ECO:0000256" key="4">
    <source>
        <dbReference type="ARBA" id="ARBA00022614"/>
    </source>
</evidence>
<evidence type="ECO:0000256" key="7">
    <source>
        <dbReference type="ARBA" id="ARBA00023186"/>
    </source>
</evidence>
<keyword evidence="6" id="KW-0156">Chromatin regulator</keyword>
<accession>A0A1A7X0G8</accession>
<proteinExistence type="inferred from homology"/>
<comment type="function">
    <text evidence="11">Multifunctional protein that is involved in the regulation of many processes.</text>
</comment>
<name>A0A1A7X0G8_9TELE</name>
<comment type="subcellular location">
    <subcellularLocation>
        <location evidence="2">Cytoplasm</location>
    </subcellularLocation>
    <subcellularLocation>
        <location evidence="1 11">Nucleus</location>
    </subcellularLocation>
</comment>
<reference evidence="13" key="1">
    <citation type="submission" date="2016-05" db="EMBL/GenBank/DDBJ databases">
        <authorList>
            <person name="Lavstsen T."/>
            <person name="Jespersen J.S."/>
        </authorList>
    </citation>
    <scope>NUCLEOTIDE SEQUENCE</scope>
    <source>
        <tissue evidence="13">Brain</tissue>
    </source>
</reference>
<evidence type="ECO:0000256" key="8">
    <source>
        <dbReference type="ARBA" id="ARBA00023242"/>
    </source>
</evidence>
<dbReference type="GO" id="GO:0005737">
    <property type="term" value="C:cytoplasm"/>
    <property type="evidence" value="ECO:0007669"/>
    <property type="project" value="UniProtKB-SubCell"/>
</dbReference>
<dbReference type="PANTHER" id="PTHR11375">
    <property type="entry name" value="ACIDIC LEUCINE-RICH NUCLEAR PHOSPHOPROTEIN 32"/>
    <property type="match status" value="1"/>
</dbReference>
<dbReference type="GO" id="GO:0006325">
    <property type="term" value="P:chromatin organization"/>
    <property type="evidence" value="ECO:0007669"/>
    <property type="project" value="UniProtKB-KW"/>
</dbReference>
<evidence type="ECO:0000313" key="13">
    <source>
        <dbReference type="EMBL" id="SBP11491.1"/>
    </source>
</evidence>